<evidence type="ECO:0000313" key="3">
    <source>
        <dbReference type="Proteomes" id="UP000250266"/>
    </source>
</evidence>
<proteinExistence type="predicted"/>
<sequence>KYIDPSVENPPTLPELPIPPTPSTINSAAKTYYNLNPDKIQQYNLPLNSIYNYILATVSKQNLVYIREYLTPHSLL</sequence>
<reference evidence="2 3" key="1">
    <citation type="journal article" date="2016" name="Nat. Commun.">
        <title>Ectomycorrhizal ecology is imprinted in the genome of the dominant symbiotic fungus Cenococcum geophilum.</title>
        <authorList>
            <consortium name="DOE Joint Genome Institute"/>
            <person name="Peter M."/>
            <person name="Kohler A."/>
            <person name="Ohm R.A."/>
            <person name="Kuo A."/>
            <person name="Krutzmann J."/>
            <person name="Morin E."/>
            <person name="Arend M."/>
            <person name="Barry K.W."/>
            <person name="Binder M."/>
            <person name="Choi C."/>
            <person name="Clum A."/>
            <person name="Copeland A."/>
            <person name="Grisel N."/>
            <person name="Haridas S."/>
            <person name="Kipfer T."/>
            <person name="LaButti K."/>
            <person name="Lindquist E."/>
            <person name="Lipzen A."/>
            <person name="Maire R."/>
            <person name="Meier B."/>
            <person name="Mihaltcheva S."/>
            <person name="Molinier V."/>
            <person name="Murat C."/>
            <person name="Poggeler S."/>
            <person name="Quandt C.A."/>
            <person name="Sperisen C."/>
            <person name="Tritt A."/>
            <person name="Tisserant E."/>
            <person name="Crous P.W."/>
            <person name="Henrissat B."/>
            <person name="Nehls U."/>
            <person name="Egli S."/>
            <person name="Spatafora J.W."/>
            <person name="Grigoriev I.V."/>
            <person name="Martin F.M."/>
        </authorList>
    </citation>
    <scope>NUCLEOTIDE SEQUENCE [LARGE SCALE GENOMIC DNA]</scope>
    <source>
        <strain evidence="2 3">CBS 459.81</strain>
    </source>
</reference>
<accession>A0A8E2E1Q9</accession>
<dbReference type="Proteomes" id="UP000250266">
    <property type="component" value="Unassembled WGS sequence"/>
</dbReference>
<gene>
    <name evidence="2" type="ORF">K432DRAFT_386059</name>
</gene>
<evidence type="ECO:0000313" key="2">
    <source>
        <dbReference type="EMBL" id="OCK75623.1"/>
    </source>
</evidence>
<feature type="region of interest" description="Disordered" evidence="1">
    <location>
        <begin position="1"/>
        <end position="21"/>
    </location>
</feature>
<feature type="compositionally biased region" description="Pro residues" evidence="1">
    <location>
        <begin position="11"/>
        <end position="21"/>
    </location>
</feature>
<organism evidence="2 3">
    <name type="scientific">Lepidopterella palustris CBS 459.81</name>
    <dbReference type="NCBI Taxonomy" id="1314670"/>
    <lineage>
        <taxon>Eukaryota</taxon>
        <taxon>Fungi</taxon>
        <taxon>Dikarya</taxon>
        <taxon>Ascomycota</taxon>
        <taxon>Pezizomycotina</taxon>
        <taxon>Dothideomycetes</taxon>
        <taxon>Pleosporomycetidae</taxon>
        <taxon>Mytilinidiales</taxon>
        <taxon>Argynnaceae</taxon>
        <taxon>Lepidopterella</taxon>
    </lineage>
</organism>
<dbReference type="AlphaFoldDB" id="A0A8E2E1Q9"/>
<protein>
    <submittedName>
        <fullName evidence="2">Uncharacterized protein</fullName>
    </submittedName>
</protein>
<keyword evidence="3" id="KW-1185">Reference proteome</keyword>
<dbReference type="EMBL" id="KV745293">
    <property type="protein sequence ID" value="OCK75623.1"/>
    <property type="molecule type" value="Genomic_DNA"/>
</dbReference>
<dbReference type="OrthoDB" id="3763355at2759"/>
<feature type="non-terminal residue" evidence="2">
    <location>
        <position position="76"/>
    </location>
</feature>
<name>A0A8E2E1Q9_9PEZI</name>
<evidence type="ECO:0000256" key="1">
    <source>
        <dbReference type="SAM" id="MobiDB-lite"/>
    </source>
</evidence>